<dbReference type="PANTHER" id="PTHR21180:SF32">
    <property type="entry name" value="ENDONUCLEASE_EXONUCLEASE_PHOSPHATASE FAMILY DOMAIN-CONTAINING PROTEIN 1"/>
    <property type="match status" value="1"/>
</dbReference>
<feature type="domain" description="Helix-hairpin-helix DNA-binding motif class 1" evidence="2">
    <location>
        <begin position="65"/>
        <end position="84"/>
    </location>
</feature>
<keyword evidence="1" id="KW-0732">Signal</keyword>
<dbReference type="GO" id="GO:0003677">
    <property type="term" value="F:DNA binding"/>
    <property type="evidence" value="ECO:0007669"/>
    <property type="project" value="InterPro"/>
</dbReference>
<evidence type="ECO:0000256" key="1">
    <source>
        <dbReference type="SAM" id="SignalP"/>
    </source>
</evidence>
<dbReference type="Pfam" id="PF12836">
    <property type="entry name" value="HHH_3"/>
    <property type="match status" value="1"/>
</dbReference>
<organism evidence="3 4">
    <name type="scientific">Ectothiorhodospira mobilis</name>
    <dbReference type="NCBI Taxonomy" id="195064"/>
    <lineage>
        <taxon>Bacteria</taxon>
        <taxon>Pseudomonadati</taxon>
        <taxon>Pseudomonadota</taxon>
        <taxon>Gammaproteobacteria</taxon>
        <taxon>Chromatiales</taxon>
        <taxon>Ectothiorhodospiraceae</taxon>
        <taxon>Ectothiorhodospira</taxon>
    </lineage>
</organism>
<dbReference type="SUPFAM" id="SSF47781">
    <property type="entry name" value="RuvA domain 2-like"/>
    <property type="match status" value="1"/>
</dbReference>
<dbReference type="InterPro" id="IPR010994">
    <property type="entry name" value="RuvA_2-like"/>
</dbReference>
<dbReference type="AlphaFoldDB" id="A0A1I4PNL4"/>
<feature type="signal peptide" evidence="1">
    <location>
        <begin position="1"/>
        <end position="22"/>
    </location>
</feature>
<dbReference type="RefSeq" id="WP_090483497.1">
    <property type="nucleotide sequence ID" value="NZ_FOUO01000002.1"/>
</dbReference>
<dbReference type="EMBL" id="FOUO01000002">
    <property type="protein sequence ID" value="SFM29196.1"/>
    <property type="molecule type" value="Genomic_DNA"/>
</dbReference>
<keyword evidence="4" id="KW-1185">Reference proteome</keyword>
<dbReference type="InterPro" id="IPR004509">
    <property type="entry name" value="Competence_ComEA_HhH"/>
</dbReference>
<feature type="chain" id="PRO_5011589838" evidence="1">
    <location>
        <begin position="23"/>
        <end position="94"/>
    </location>
</feature>
<gene>
    <name evidence="3" type="ORF">SAMN05421721_10278</name>
</gene>
<accession>A0A1I4PNL4</accession>
<name>A0A1I4PNL4_ECTMO</name>
<dbReference type="NCBIfam" id="TIGR00426">
    <property type="entry name" value="competence protein ComEA helix-hairpin-helix repeat region"/>
    <property type="match status" value="1"/>
</dbReference>
<dbReference type="PANTHER" id="PTHR21180">
    <property type="entry name" value="ENDONUCLEASE/EXONUCLEASE/PHOSPHATASE FAMILY DOMAIN-CONTAINING PROTEIN 1"/>
    <property type="match status" value="1"/>
</dbReference>
<proteinExistence type="predicted"/>
<evidence type="ECO:0000259" key="2">
    <source>
        <dbReference type="SMART" id="SM00278"/>
    </source>
</evidence>
<dbReference type="GO" id="GO:0015628">
    <property type="term" value="P:protein secretion by the type II secretion system"/>
    <property type="evidence" value="ECO:0007669"/>
    <property type="project" value="TreeGrafter"/>
</dbReference>
<reference evidence="3 4" key="1">
    <citation type="submission" date="2016-10" db="EMBL/GenBank/DDBJ databases">
        <authorList>
            <person name="de Groot N.N."/>
        </authorList>
    </citation>
    <scope>NUCLEOTIDE SEQUENCE [LARGE SCALE GENOMIC DNA]</scope>
    <source>
        <strain evidence="3 4">DSM 4180</strain>
    </source>
</reference>
<sequence>MKLFPALTLSVSLLCAAGLAQAADPVNVNRADAEALAAGLHGVGPVKAEAIIAYREAHGPFRSVHELTEVDGIGEATVEQNLDAIHLGEQAAAK</sequence>
<feature type="domain" description="Helix-hairpin-helix DNA-binding motif class 1" evidence="2">
    <location>
        <begin position="35"/>
        <end position="54"/>
    </location>
</feature>
<dbReference type="InterPro" id="IPR003583">
    <property type="entry name" value="Hlx-hairpin-Hlx_DNA-bd_motif"/>
</dbReference>
<evidence type="ECO:0000313" key="3">
    <source>
        <dbReference type="EMBL" id="SFM29196.1"/>
    </source>
</evidence>
<protein>
    <submittedName>
        <fullName evidence="3">Competence protein ComEA</fullName>
    </submittedName>
</protein>
<dbReference type="GO" id="GO:0006281">
    <property type="term" value="P:DNA repair"/>
    <property type="evidence" value="ECO:0007669"/>
    <property type="project" value="InterPro"/>
</dbReference>
<dbReference type="GO" id="GO:0015627">
    <property type="term" value="C:type II protein secretion system complex"/>
    <property type="evidence" value="ECO:0007669"/>
    <property type="project" value="TreeGrafter"/>
</dbReference>
<evidence type="ECO:0000313" key="4">
    <source>
        <dbReference type="Proteomes" id="UP000199556"/>
    </source>
</evidence>
<dbReference type="SMART" id="SM00278">
    <property type="entry name" value="HhH1"/>
    <property type="match status" value="2"/>
</dbReference>
<dbReference type="Proteomes" id="UP000199556">
    <property type="component" value="Unassembled WGS sequence"/>
</dbReference>
<dbReference type="STRING" id="195064.SAMN05421721_10278"/>
<dbReference type="Gene3D" id="1.10.150.280">
    <property type="entry name" value="AF1531-like domain"/>
    <property type="match status" value="1"/>
</dbReference>
<dbReference type="OrthoDB" id="7510573at2"/>
<dbReference type="InterPro" id="IPR051675">
    <property type="entry name" value="Endo/Exo/Phosphatase_dom_1"/>
</dbReference>